<feature type="active site" description="Nucleophile" evidence="7">
    <location>
        <position position="220"/>
    </location>
</feature>
<keyword evidence="6" id="KW-0325">Glycoprotein</keyword>
<evidence type="ECO:0000313" key="11">
    <source>
        <dbReference type="Proteomes" id="UP001153714"/>
    </source>
</evidence>
<proteinExistence type="inferred from homology"/>
<comment type="similarity">
    <text evidence="1">Belongs to the AB hydrolase superfamily. Lipase family.</text>
</comment>
<feature type="active site" description="Charge relay system" evidence="7">
    <location>
        <position position="415"/>
    </location>
</feature>
<dbReference type="FunFam" id="3.40.50.1820:FF:000021">
    <property type="entry name" value="Lipase"/>
    <property type="match status" value="1"/>
</dbReference>
<evidence type="ECO:0000313" key="10">
    <source>
        <dbReference type="EMBL" id="CAG9787966.1"/>
    </source>
</evidence>
<dbReference type="OrthoDB" id="9974421at2759"/>
<name>A0A9N9R2C1_9NEOP</name>
<dbReference type="SUPFAM" id="SSF53474">
    <property type="entry name" value="alpha/beta-Hydrolases"/>
    <property type="match status" value="1"/>
</dbReference>
<reference evidence="10" key="2">
    <citation type="submission" date="2022-10" db="EMBL/GenBank/DDBJ databases">
        <authorList>
            <consortium name="ENA_rothamsted_submissions"/>
            <consortium name="culmorum"/>
            <person name="King R."/>
        </authorList>
    </citation>
    <scope>NUCLEOTIDE SEQUENCE</scope>
</reference>
<feature type="domain" description="Partial AB-hydrolase lipase" evidence="9">
    <location>
        <begin position="86"/>
        <end position="144"/>
    </location>
</feature>
<keyword evidence="5" id="KW-0443">Lipid metabolism</keyword>
<evidence type="ECO:0000256" key="6">
    <source>
        <dbReference type="ARBA" id="ARBA00023180"/>
    </source>
</evidence>
<protein>
    <recommendedName>
        <fullName evidence="9">Partial AB-hydrolase lipase domain-containing protein</fullName>
    </recommendedName>
</protein>
<dbReference type="GO" id="GO:0016042">
    <property type="term" value="P:lipid catabolic process"/>
    <property type="evidence" value="ECO:0007669"/>
    <property type="project" value="UniProtKB-KW"/>
</dbReference>
<keyword evidence="3" id="KW-0378">Hydrolase</keyword>
<evidence type="ECO:0000256" key="5">
    <source>
        <dbReference type="ARBA" id="ARBA00023098"/>
    </source>
</evidence>
<organism evidence="10 11">
    <name type="scientific">Diatraea saccharalis</name>
    <name type="common">sugarcane borer</name>
    <dbReference type="NCBI Taxonomy" id="40085"/>
    <lineage>
        <taxon>Eukaryota</taxon>
        <taxon>Metazoa</taxon>
        <taxon>Ecdysozoa</taxon>
        <taxon>Arthropoda</taxon>
        <taxon>Hexapoda</taxon>
        <taxon>Insecta</taxon>
        <taxon>Pterygota</taxon>
        <taxon>Neoptera</taxon>
        <taxon>Endopterygota</taxon>
        <taxon>Lepidoptera</taxon>
        <taxon>Glossata</taxon>
        <taxon>Ditrysia</taxon>
        <taxon>Pyraloidea</taxon>
        <taxon>Crambidae</taxon>
        <taxon>Crambinae</taxon>
        <taxon>Diatraea</taxon>
    </lineage>
</organism>
<evidence type="ECO:0000256" key="3">
    <source>
        <dbReference type="ARBA" id="ARBA00022801"/>
    </source>
</evidence>
<evidence type="ECO:0000256" key="7">
    <source>
        <dbReference type="PIRSR" id="PIRSR000862-1"/>
    </source>
</evidence>
<dbReference type="AlphaFoldDB" id="A0A9N9R2C1"/>
<gene>
    <name evidence="10" type="ORF">DIATSA_LOCUS5810</name>
</gene>
<evidence type="ECO:0000256" key="8">
    <source>
        <dbReference type="SAM" id="SignalP"/>
    </source>
</evidence>
<dbReference type="Gene3D" id="3.40.50.1820">
    <property type="entry name" value="alpha/beta hydrolase"/>
    <property type="match status" value="1"/>
</dbReference>
<dbReference type="PANTHER" id="PTHR11005">
    <property type="entry name" value="LYSOSOMAL ACID LIPASE-RELATED"/>
    <property type="match status" value="1"/>
</dbReference>
<dbReference type="EMBL" id="OU893349">
    <property type="protein sequence ID" value="CAG9787966.1"/>
    <property type="molecule type" value="Genomic_DNA"/>
</dbReference>
<feature type="chain" id="PRO_5040185871" description="Partial AB-hydrolase lipase domain-containing protein" evidence="8">
    <location>
        <begin position="20"/>
        <end position="443"/>
    </location>
</feature>
<dbReference type="GO" id="GO:0016788">
    <property type="term" value="F:hydrolase activity, acting on ester bonds"/>
    <property type="evidence" value="ECO:0007669"/>
    <property type="project" value="InterPro"/>
</dbReference>
<feature type="signal peptide" evidence="8">
    <location>
        <begin position="1"/>
        <end position="19"/>
    </location>
</feature>
<dbReference type="InterPro" id="IPR029058">
    <property type="entry name" value="AB_hydrolase_fold"/>
</dbReference>
<keyword evidence="4" id="KW-0442">Lipid degradation</keyword>
<keyword evidence="11" id="KW-1185">Reference proteome</keyword>
<dbReference type="Pfam" id="PF04083">
    <property type="entry name" value="Abhydro_lipase"/>
    <property type="match status" value="1"/>
</dbReference>
<sequence length="443" mass="50611">MFAQHTLLVSLVLITRCHSQHVGYKLSKSSEPPIRLGILDSFVQGVHDIATVLSSVPDTISILLNQDEEQINLYAPSDNEDAYLNITQLTAKYGYPCEEHSVETEDGYIINMHRIPHGRKNRMNNSTVFLMHGFMDSSDSWILQGPDKALAYILADEGFDVWLGNARGNKHALRHNTLNRNQSDFWDFTWEDMGIYDLPVMIDHALNVTDKESLYYIGYSQGTTSFFVMTSLKPEYNDKIKMMFALAPVAWMANVRSPLVKMFSPAFNFLSNVLWDYNFINTEFLESFSGTICGILGTNCHSVMYMIVGHDSKYMNDVMPVMLGHMPTTSSTLQLVHYGQLVKSGRFCRFDFGAQRNMEIYGAEYPPDYDLSNVAVPVVLYFSENDWLADIADVQILEHHLQNIYESNYIQDFNHLDFLYASKANEIIYSKIVTQILDFAEVD</sequence>
<evidence type="ECO:0000259" key="9">
    <source>
        <dbReference type="Pfam" id="PF04083"/>
    </source>
</evidence>
<evidence type="ECO:0000256" key="4">
    <source>
        <dbReference type="ARBA" id="ARBA00022963"/>
    </source>
</evidence>
<keyword evidence="2 8" id="KW-0732">Signal</keyword>
<dbReference type="Proteomes" id="UP001153714">
    <property type="component" value="Chromosome 18"/>
</dbReference>
<evidence type="ECO:0000256" key="2">
    <source>
        <dbReference type="ARBA" id="ARBA00022729"/>
    </source>
</evidence>
<dbReference type="InterPro" id="IPR006693">
    <property type="entry name" value="AB_hydrolase_lipase"/>
</dbReference>
<feature type="active site" description="Charge relay system" evidence="7">
    <location>
        <position position="386"/>
    </location>
</feature>
<reference evidence="10" key="1">
    <citation type="submission" date="2021-12" db="EMBL/GenBank/DDBJ databases">
        <authorList>
            <person name="King R."/>
        </authorList>
    </citation>
    <scope>NUCLEOTIDE SEQUENCE</scope>
</reference>
<dbReference type="PIRSF" id="PIRSF000862">
    <property type="entry name" value="Steryl_ester_lip"/>
    <property type="match status" value="1"/>
</dbReference>
<dbReference type="InterPro" id="IPR025483">
    <property type="entry name" value="Lipase_euk"/>
</dbReference>
<evidence type="ECO:0000256" key="1">
    <source>
        <dbReference type="ARBA" id="ARBA00010701"/>
    </source>
</evidence>
<accession>A0A9N9R2C1</accession>